<sequence>MQQRIYAAVIALLSIVALALTNFPWADGRDVGFDFAWNGFGRAEYLGQDVSSGSLDDLSVAPLGLWVLLACVVALLAAAATAVPALAGPAGPLRWVAALCTSVAAAVPITVLADPAVFLEGPFRATDSEAILRLDHYSGIVSQIMQSGTLIALIVVLFLTSAACVAAAVQVKRVPTVTSTDPPESETPRSERSD</sequence>
<organism evidence="2 3">
    <name type="scientific">Gordonia iterans</name>
    <dbReference type="NCBI Taxonomy" id="1004901"/>
    <lineage>
        <taxon>Bacteria</taxon>
        <taxon>Bacillati</taxon>
        <taxon>Actinomycetota</taxon>
        <taxon>Actinomycetes</taxon>
        <taxon>Mycobacteriales</taxon>
        <taxon>Gordoniaceae</taxon>
        <taxon>Gordonia</taxon>
    </lineage>
</organism>
<feature type="transmembrane region" description="Helical" evidence="1">
    <location>
        <begin position="63"/>
        <end position="83"/>
    </location>
</feature>
<keyword evidence="3" id="KW-1185">Reference proteome</keyword>
<name>A0A2S0KEC8_9ACTN</name>
<dbReference type="EMBL" id="CP027433">
    <property type="protein sequence ID" value="AVM00016.1"/>
    <property type="molecule type" value="Genomic_DNA"/>
</dbReference>
<evidence type="ECO:0000313" key="3">
    <source>
        <dbReference type="Proteomes" id="UP000239814"/>
    </source>
</evidence>
<keyword evidence="1" id="KW-0812">Transmembrane</keyword>
<gene>
    <name evidence="2" type="ORF">C6V83_06765</name>
</gene>
<protein>
    <submittedName>
        <fullName evidence="2">Uncharacterized protein</fullName>
    </submittedName>
</protein>
<keyword evidence="1" id="KW-0472">Membrane</keyword>
<dbReference type="RefSeq" id="WP_105941747.1">
    <property type="nucleotide sequence ID" value="NZ_CP027433.1"/>
</dbReference>
<keyword evidence="1" id="KW-1133">Transmembrane helix</keyword>
<evidence type="ECO:0000313" key="2">
    <source>
        <dbReference type="EMBL" id="AVM00016.1"/>
    </source>
</evidence>
<dbReference type="KEGG" id="git:C6V83_06765"/>
<feature type="transmembrane region" description="Helical" evidence="1">
    <location>
        <begin position="150"/>
        <end position="169"/>
    </location>
</feature>
<reference evidence="2 3" key="1">
    <citation type="submission" date="2018-03" db="EMBL/GenBank/DDBJ databases">
        <title>Characteristics and genome of n-alkane degrading marine bacteria Gordonia iterans isolated from crude oil contaminated in Tae-an, South Korea.</title>
        <authorList>
            <person name="Lee S.-S."/>
            <person name="Kim H."/>
        </authorList>
    </citation>
    <scope>NUCLEOTIDE SEQUENCE [LARGE SCALE GENOMIC DNA]</scope>
    <source>
        <strain evidence="2 3">Co17</strain>
    </source>
</reference>
<proteinExistence type="predicted"/>
<feature type="transmembrane region" description="Helical" evidence="1">
    <location>
        <begin position="95"/>
        <end position="113"/>
    </location>
</feature>
<dbReference type="Proteomes" id="UP000239814">
    <property type="component" value="Chromosome"/>
</dbReference>
<dbReference type="AlphaFoldDB" id="A0A2S0KEC8"/>
<accession>A0A2S0KEC8</accession>
<evidence type="ECO:0000256" key="1">
    <source>
        <dbReference type="SAM" id="Phobius"/>
    </source>
</evidence>